<organism evidence="1 2">
    <name type="scientific">Egretta garzetta</name>
    <name type="common">Little egret</name>
    <dbReference type="NCBI Taxonomy" id="188379"/>
    <lineage>
        <taxon>Eukaryota</taxon>
        <taxon>Metazoa</taxon>
        <taxon>Chordata</taxon>
        <taxon>Craniata</taxon>
        <taxon>Vertebrata</taxon>
        <taxon>Euteleostomi</taxon>
        <taxon>Archelosauria</taxon>
        <taxon>Archosauria</taxon>
        <taxon>Dinosauria</taxon>
        <taxon>Saurischia</taxon>
        <taxon>Theropoda</taxon>
        <taxon>Coelurosauria</taxon>
        <taxon>Aves</taxon>
        <taxon>Neognathae</taxon>
        <taxon>Neoaves</taxon>
        <taxon>Aequornithes</taxon>
        <taxon>Pelecaniformes</taxon>
        <taxon>Ardeidae</taxon>
        <taxon>Egretta</taxon>
    </lineage>
</organism>
<feature type="non-terminal residue" evidence="1">
    <location>
        <position position="1"/>
    </location>
</feature>
<dbReference type="Proteomes" id="UP000053119">
    <property type="component" value="Unassembled WGS sequence"/>
</dbReference>
<name>A0A091JNM7_EGRGA</name>
<dbReference type="EMBL" id="KK501200">
    <property type="protein sequence ID" value="KFP13291.1"/>
    <property type="molecule type" value="Genomic_DNA"/>
</dbReference>
<protein>
    <submittedName>
        <fullName evidence="1">Uncharacterized protein</fullName>
    </submittedName>
</protein>
<accession>A0A091JNM7</accession>
<keyword evidence="2" id="KW-1185">Reference proteome</keyword>
<feature type="non-terminal residue" evidence="1">
    <location>
        <position position="43"/>
    </location>
</feature>
<dbReference type="AlphaFoldDB" id="A0A091JNM7"/>
<evidence type="ECO:0000313" key="2">
    <source>
        <dbReference type="Proteomes" id="UP000053119"/>
    </source>
</evidence>
<reference evidence="1 2" key="1">
    <citation type="submission" date="2014-04" db="EMBL/GenBank/DDBJ databases">
        <title>Genome evolution of avian class.</title>
        <authorList>
            <person name="Zhang G."/>
            <person name="Li C."/>
        </authorList>
    </citation>
    <scope>NUCLEOTIDE SEQUENCE [LARGE SCALE GENOMIC DNA]</scope>
    <source>
        <strain evidence="1">BGI_Z169</strain>
    </source>
</reference>
<evidence type="ECO:0000313" key="1">
    <source>
        <dbReference type="EMBL" id="KFP13291.1"/>
    </source>
</evidence>
<proteinExistence type="predicted"/>
<sequence>SGVYRKPAVSVRDESAEAAAFWKVTSGPGLENSLPQAVMPPDG</sequence>
<gene>
    <name evidence="1" type="ORF">Z169_08126</name>
</gene>